<organism evidence="1 2">
    <name type="scientific">Clohesyomyces aquaticus</name>
    <dbReference type="NCBI Taxonomy" id="1231657"/>
    <lineage>
        <taxon>Eukaryota</taxon>
        <taxon>Fungi</taxon>
        <taxon>Dikarya</taxon>
        <taxon>Ascomycota</taxon>
        <taxon>Pezizomycotina</taxon>
        <taxon>Dothideomycetes</taxon>
        <taxon>Pleosporomycetidae</taxon>
        <taxon>Pleosporales</taxon>
        <taxon>Lindgomycetaceae</taxon>
        <taxon>Clohesyomyces</taxon>
    </lineage>
</organism>
<name>A0A1Y2A2W9_9PLEO</name>
<gene>
    <name evidence="1" type="ORF">BCR34DRAFT_583950</name>
</gene>
<reference evidence="1 2" key="1">
    <citation type="submission" date="2016-07" db="EMBL/GenBank/DDBJ databases">
        <title>Pervasive Adenine N6-methylation of Active Genes in Fungi.</title>
        <authorList>
            <consortium name="DOE Joint Genome Institute"/>
            <person name="Mondo S.J."/>
            <person name="Dannebaum R.O."/>
            <person name="Kuo R.C."/>
            <person name="Labutti K."/>
            <person name="Haridas S."/>
            <person name="Kuo A."/>
            <person name="Salamov A."/>
            <person name="Ahrendt S.R."/>
            <person name="Lipzen A."/>
            <person name="Sullivan W."/>
            <person name="Andreopoulos W.B."/>
            <person name="Clum A."/>
            <person name="Lindquist E."/>
            <person name="Daum C."/>
            <person name="Ramamoorthy G.K."/>
            <person name="Gryganskyi A."/>
            <person name="Culley D."/>
            <person name="Magnuson J.K."/>
            <person name="James T.Y."/>
            <person name="O'Malley M.A."/>
            <person name="Stajich J.E."/>
            <person name="Spatafora J.W."/>
            <person name="Visel A."/>
            <person name="Grigoriev I.V."/>
        </authorList>
    </citation>
    <scope>NUCLEOTIDE SEQUENCE [LARGE SCALE GENOMIC DNA]</scope>
    <source>
        <strain evidence="1 2">CBS 115471</strain>
    </source>
</reference>
<sequence>MLFDERQEANSMKLERDNLTFENKEQAGKLRKLQARVIAATTPSVQTKLEKEAEQRYRDEVKMLIQLNEREGERLPQETVELNQRTQLIETASMALLRMFSKNRAGLAEARQQKHKHTQNRLLRWAKVLWKLT</sequence>
<protein>
    <submittedName>
        <fullName evidence="1">Uncharacterized protein</fullName>
    </submittedName>
</protein>
<dbReference type="AlphaFoldDB" id="A0A1Y2A2W9"/>
<dbReference type="Proteomes" id="UP000193144">
    <property type="component" value="Unassembled WGS sequence"/>
</dbReference>
<comment type="caution">
    <text evidence="1">The sequence shown here is derived from an EMBL/GenBank/DDBJ whole genome shotgun (WGS) entry which is preliminary data.</text>
</comment>
<proteinExistence type="predicted"/>
<evidence type="ECO:0000313" key="1">
    <source>
        <dbReference type="EMBL" id="ORY16873.1"/>
    </source>
</evidence>
<dbReference type="EMBL" id="MCFA01000015">
    <property type="protein sequence ID" value="ORY16873.1"/>
    <property type="molecule type" value="Genomic_DNA"/>
</dbReference>
<keyword evidence="2" id="KW-1185">Reference proteome</keyword>
<accession>A0A1Y2A2W9</accession>
<evidence type="ECO:0000313" key="2">
    <source>
        <dbReference type="Proteomes" id="UP000193144"/>
    </source>
</evidence>